<dbReference type="Gene3D" id="1.20.120.530">
    <property type="entry name" value="GntR ligand-binding domain-like"/>
    <property type="match status" value="1"/>
</dbReference>
<dbReference type="GO" id="GO:0003677">
    <property type="term" value="F:DNA binding"/>
    <property type="evidence" value="ECO:0007669"/>
    <property type="project" value="UniProtKB-KW"/>
</dbReference>
<dbReference type="GO" id="GO:0003700">
    <property type="term" value="F:DNA-binding transcription factor activity"/>
    <property type="evidence" value="ECO:0007669"/>
    <property type="project" value="InterPro"/>
</dbReference>
<evidence type="ECO:0000256" key="1">
    <source>
        <dbReference type="ARBA" id="ARBA00023015"/>
    </source>
</evidence>
<dbReference type="RefSeq" id="WP_093252827.1">
    <property type="nucleotide sequence ID" value="NZ_FNQM01000005.1"/>
</dbReference>
<dbReference type="AlphaFoldDB" id="A0A1H4B622"/>
<dbReference type="PRINTS" id="PR00035">
    <property type="entry name" value="HTHGNTR"/>
</dbReference>
<dbReference type="PROSITE" id="PS50949">
    <property type="entry name" value="HTH_GNTR"/>
    <property type="match status" value="1"/>
</dbReference>
<keyword evidence="6" id="KW-1185">Reference proteome</keyword>
<dbReference type="STRING" id="89524.SAMN05444370_10538"/>
<dbReference type="CDD" id="cd07377">
    <property type="entry name" value="WHTH_GntR"/>
    <property type="match status" value="1"/>
</dbReference>
<dbReference type="InterPro" id="IPR008920">
    <property type="entry name" value="TF_FadR/GntR_C"/>
</dbReference>
<dbReference type="Pfam" id="PF00392">
    <property type="entry name" value="GntR"/>
    <property type="match status" value="1"/>
</dbReference>
<dbReference type="SUPFAM" id="SSF46785">
    <property type="entry name" value="Winged helix' DNA-binding domain"/>
    <property type="match status" value="1"/>
</dbReference>
<feature type="domain" description="HTH gntR-type" evidence="4">
    <location>
        <begin position="14"/>
        <end position="81"/>
    </location>
</feature>
<name>A0A1H4B622_9RHOB</name>
<evidence type="ECO:0000256" key="2">
    <source>
        <dbReference type="ARBA" id="ARBA00023125"/>
    </source>
</evidence>
<reference evidence="5 6" key="1">
    <citation type="submission" date="2016-10" db="EMBL/GenBank/DDBJ databases">
        <authorList>
            <person name="de Groot N.N."/>
        </authorList>
    </citation>
    <scope>NUCLEOTIDE SEQUENCE [LARGE SCALE GENOMIC DNA]</scope>
    <source>
        <strain evidence="5 6">DSM 15345</strain>
    </source>
</reference>
<evidence type="ECO:0000313" key="6">
    <source>
        <dbReference type="Proteomes" id="UP000198703"/>
    </source>
</evidence>
<gene>
    <name evidence="5" type="ORF">SAMN05444370_10538</name>
</gene>
<dbReference type="SMART" id="SM00895">
    <property type="entry name" value="FCD"/>
    <property type="match status" value="1"/>
</dbReference>
<evidence type="ECO:0000256" key="3">
    <source>
        <dbReference type="ARBA" id="ARBA00023163"/>
    </source>
</evidence>
<proteinExistence type="predicted"/>
<dbReference type="Proteomes" id="UP000198703">
    <property type="component" value="Unassembled WGS sequence"/>
</dbReference>
<dbReference type="InterPro" id="IPR036390">
    <property type="entry name" value="WH_DNA-bd_sf"/>
</dbReference>
<organism evidence="5 6">
    <name type="scientific">Rubrimonas cliftonensis</name>
    <dbReference type="NCBI Taxonomy" id="89524"/>
    <lineage>
        <taxon>Bacteria</taxon>
        <taxon>Pseudomonadati</taxon>
        <taxon>Pseudomonadota</taxon>
        <taxon>Alphaproteobacteria</taxon>
        <taxon>Rhodobacterales</taxon>
        <taxon>Paracoccaceae</taxon>
        <taxon>Rubrimonas</taxon>
    </lineage>
</organism>
<dbReference type="Pfam" id="PF07729">
    <property type="entry name" value="FCD"/>
    <property type="match status" value="1"/>
</dbReference>
<keyword evidence="1" id="KW-0805">Transcription regulation</keyword>
<dbReference type="PANTHER" id="PTHR43537:SF49">
    <property type="entry name" value="TRANSCRIPTIONAL REGULATORY PROTEIN"/>
    <property type="match status" value="1"/>
</dbReference>
<dbReference type="EMBL" id="FNQM01000005">
    <property type="protein sequence ID" value="SEA43580.1"/>
    <property type="molecule type" value="Genomic_DNA"/>
</dbReference>
<dbReference type="OrthoDB" id="9815654at2"/>
<dbReference type="Gene3D" id="1.10.10.10">
    <property type="entry name" value="Winged helix-like DNA-binding domain superfamily/Winged helix DNA-binding domain"/>
    <property type="match status" value="1"/>
</dbReference>
<dbReference type="InterPro" id="IPR011711">
    <property type="entry name" value="GntR_C"/>
</dbReference>
<evidence type="ECO:0000313" key="5">
    <source>
        <dbReference type="EMBL" id="SEA43580.1"/>
    </source>
</evidence>
<dbReference type="InterPro" id="IPR036388">
    <property type="entry name" value="WH-like_DNA-bd_sf"/>
</dbReference>
<dbReference type="PANTHER" id="PTHR43537">
    <property type="entry name" value="TRANSCRIPTIONAL REGULATOR, GNTR FAMILY"/>
    <property type="match status" value="1"/>
</dbReference>
<evidence type="ECO:0000259" key="4">
    <source>
        <dbReference type="PROSITE" id="PS50949"/>
    </source>
</evidence>
<protein>
    <submittedName>
        <fullName evidence="5">Transcriptional regulator, GntR family</fullName>
    </submittedName>
</protein>
<dbReference type="SUPFAM" id="SSF48008">
    <property type="entry name" value="GntR ligand-binding domain-like"/>
    <property type="match status" value="1"/>
</dbReference>
<sequence>MAGGTGTQAGAPRETAVALLVKRLSAQIVEGALAPGVRLDEQSLAEAFGVSRTPVREALAQLAAMGLVERRPHRGVVVAGLSLERLLHLFELMTELEGVCARLAALRMTNAERARLLAGHEAARRLAEAEDVEGYADANRLFHLAIYDGAHNPALVETTRDVRNRVAPFRRAQFQVHGRPSLSWGEHDAVVSAILAQDAETACSAMREHILKVKDAYRAFAHLGAPEATYP</sequence>
<accession>A0A1H4B622</accession>
<dbReference type="SMART" id="SM00345">
    <property type="entry name" value="HTH_GNTR"/>
    <property type="match status" value="1"/>
</dbReference>
<keyword evidence="3" id="KW-0804">Transcription</keyword>
<keyword evidence="2" id="KW-0238">DNA-binding</keyword>
<dbReference type="InterPro" id="IPR000524">
    <property type="entry name" value="Tscrpt_reg_HTH_GntR"/>
</dbReference>